<organism evidence="2 3">
    <name type="scientific">Christiangramia echinicola</name>
    <dbReference type="NCBI Taxonomy" id="279359"/>
    <lineage>
        <taxon>Bacteria</taxon>
        <taxon>Pseudomonadati</taxon>
        <taxon>Bacteroidota</taxon>
        <taxon>Flavobacteriia</taxon>
        <taxon>Flavobacteriales</taxon>
        <taxon>Flavobacteriaceae</taxon>
        <taxon>Christiangramia</taxon>
    </lineage>
</organism>
<reference evidence="2 3" key="1">
    <citation type="submission" date="2016-10" db="EMBL/GenBank/DDBJ databases">
        <authorList>
            <person name="Varghese N."/>
            <person name="Submissions S."/>
        </authorList>
    </citation>
    <scope>NUCLEOTIDE SEQUENCE [LARGE SCALE GENOMIC DNA]</scope>
    <source>
        <strain evidence="2 3">Mar_2010_102</strain>
    </source>
</reference>
<sequence>MLRKIILLSILALLSCQKFYSQAIFEGHIRDSLDKTVPFVNVIVKTNNDENIITYTSSDANGFYRLKIHKPGTFKINFNSLSYRSLTKSFKVEKADIERSRVFLFDISVENSVESLDEVVVEAEEPISVKNDTISIKVQSFLSGTEDVAEDVLKKIPGIDVDTDGNIRVQGKSVKKVLIEGDDLFENGYKLLTKNLDAATIDQVQILQHFSENPILKDIEDSNDVALNISLKDEVKNTLFGKASLGGGIKSVYEARANLINIKKKTKVYFFGNLNNIGADPTGDIYQLIYPNFLSGKEFIGDGESARDYYNPIISEPPLKKERYNFNNAKLASLSAIFNPSDKLKIKTLLFYTEDKNNLYRREIENFNVDSLKFRNLEESQYLRDSKVTFSKVHLSYQPDNRKLLDLVTKFNLGEFNTFNRFSFNNDLSNLNTQEKALLFDNRLTYTYKFDSVSAFQATARFIKDDKPVNFKFDDFLYGNIFPEIPEDLNTFQDLENKFSFAGVEFNYLKNLKNGNSLKIDLGYLNQSSDLKNQLFFSGESDEVFNPPDTFKNNSFNRFERIYANFSIKQRIDDFSIRPGLRLFNTYNHFENFSFSDSDSFFNIIPSIEIAFEIDDKNKILSTYRYSLRDTELKDIYQNYILTDYRGFKRGIGNFEQFRGHNILFSYVHGNWSDSFLINTSFLYSSDTNYLGTSNQINPNNAVISSIIFNNKEFSSLNLNMDQYLKSLSLNLKIKGSISYSNYENIINSQSREISNYTYKFGPEMRSVFIKGFNFHTGIEWTISEFKTSQINTNVSSLSFVDLTYKPSSRLLFEFSNELYLFDSFDATNNFVFSDLMIKYEYSKKLSLKLDIKNLFDTDSFETLSLSDTGTYSSRYRILPRYALFTVDFRF</sequence>
<dbReference type="EMBL" id="LT629745">
    <property type="protein sequence ID" value="SDR72384.1"/>
    <property type="molecule type" value="Genomic_DNA"/>
</dbReference>
<dbReference type="Gene3D" id="2.60.40.1120">
    <property type="entry name" value="Carboxypeptidase-like, regulatory domain"/>
    <property type="match status" value="1"/>
</dbReference>
<evidence type="ECO:0000256" key="1">
    <source>
        <dbReference type="SAM" id="SignalP"/>
    </source>
</evidence>
<evidence type="ECO:0000313" key="2">
    <source>
        <dbReference type="EMBL" id="SDR72384.1"/>
    </source>
</evidence>
<accession>A0A1H1LCU5</accession>
<dbReference type="STRING" id="1250231.SAMN04488552_0715"/>
<proteinExistence type="predicted"/>
<protein>
    <submittedName>
        <fullName evidence="2">Outer membrane receptor proteins, mostly Fe transport</fullName>
    </submittedName>
</protein>
<dbReference type="SUPFAM" id="SSF56935">
    <property type="entry name" value="Porins"/>
    <property type="match status" value="1"/>
</dbReference>
<dbReference type="RefSeq" id="WP_089661327.1">
    <property type="nucleotide sequence ID" value="NZ_LT629745.1"/>
</dbReference>
<dbReference type="AlphaFoldDB" id="A0A1H1LCU5"/>
<dbReference type="PROSITE" id="PS51257">
    <property type="entry name" value="PROKAR_LIPOPROTEIN"/>
    <property type="match status" value="1"/>
</dbReference>
<feature type="signal peptide" evidence="1">
    <location>
        <begin position="1"/>
        <end position="23"/>
    </location>
</feature>
<gene>
    <name evidence="2" type="ORF">SAMN04488552_0715</name>
</gene>
<name>A0A1H1LCU5_9FLAO</name>
<keyword evidence="2" id="KW-0675">Receptor</keyword>
<dbReference type="SUPFAM" id="SSF49464">
    <property type="entry name" value="Carboxypeptidase regulatory domain-like"/>
    <property type="match status" value="1"/>
</dbReference>
<dbReference type="Pfam" id="PF13715">
    <property type="entry name" value="CarbopepD_reg_2"/>
    <property type="match status" value="1"/>
</dbReference>
<dbReference type="InterPro" id="IPR008969">
    <property type="entry name" value="CarboxyPept-like_regulatory"/>
</dbReference>
<feature type="chain" id="PRO_5009253307" evidence="1">
    <location>
        <begin position="24"/>
        <end position="891"/>
    </location>
</feature>
<keyword evidence="3" id="KW-1185">Reference proteome</keyword>
<evidence type="ECO:0000313" key="3">
    <source>
        <dbReference type="Proteomes" id="UP000198858"/>
    </source>
</evidence>
<dbReference type="Proteomes" id="UP000198858">
    <property type="component" value="Chromosome I"/>
</dbReference>
<keyword evidence="1" id="KW-0732">Signal</keyword>